<feature type="transmembrane region" description="Helical" evidence="1">
    <location>
        <begin position="128"/>
        <end position="151"/>
    </location>
</feature>
<feature type="transmembrane region" description="Helical" evidence="1">
    <location>
        <begin position="98"/>
        <end position="116"/>
    </location>
</feature>
<evidence type="ECO:0000313" key="2">
    <source>
        <dbReference type="EMBL" id="VBB07798.1"/>
    </source>
</evidence>
<reference evidence="2 3" key="1">
    <citation type="submission" date="2018-06" db="EMBL/GenBank/DDBJ databases">
        <authorList>
            <person name="Strepis N."/>
        </authorList>
    </citation>
    <scope>NUCLEOTIDE SEQUENCE [LARGE SCALE GENOMIC DNA]</scope>
    <source>
        <strain evidence="2">LUCI</strain>
    </source>
</reference>
<dbReference type="Proteomes" id="UP000277811">
    <property type="component" value="Unassembled WGS sequence"/>
</dbReference>
<sequence length="162" mass="19308">MILTTEQIINATAALITLFLFLFAIDWRFFRDWIVVYLFANCLAFVWSSPIVNLGLIDYPVRLLPHFYNTSILFELWVFPVLCILYNQITRESGLWPVIYYALFFSAGIVAVEYPLELYTELIVYKSWTWFTSLYTLTFSFLIIRIFIAFYRWGCIHFGNRQ</sequence>
<dbReference type="NCBIfam" id="NF041644">
    <property type="entry name" value="CBO0543_fam"/>
    <property type="match status" value="1"/>
</dbReference>
<accession>A0A498RFC0</accession>
<evidence type="ECO:0000256" key="1">
    <source>
        <dbReference type="SAM" id="Phobius"/>
    </source>
</evidence>
<keyword evidence="1" id="KW-1133">Transmembrane helix</keyword>
<name>A0A498RFC0_9FIRM</name>
<dbReference type="OrthoDB" id="1683460at2"/>
<dbReference type="AlphaFoldDB" id="A0A498RFC0"/>
<proteinExistence type="predicted"/>
<dbReference type="RefSeq" id="WP_122628725.1">
    <property type="nucleotide sequence ID" value="NZ_UPPP01000081.1"/>
</dbReference>
<organism evidence="2 3">
    <name type="scientific">Lucifera butyrica</name>
    <dbReference type="NCBI Taxonomy" id="1351585"/>
    <lineage>
        <taxon>Bacteria</taxon>
        <taxon>Bacillati</taxon>
        <taxon>Bacillota</taxon>
        <taxon>Negativicutes</taxon>
        <taxon>Veillonellales</taxon>
        <taxon>Veillonellaceae</taxon>
        <taxon>Lucifera</taxon>
    </lineage>
</organism>
<feature type="transmembrane region" description="Helical" evidence="1">
    <location>
        <begin position="34"/>
        <end position="55"/>
    </location>
</feature>
<dbReference type="InterPro" id="IPR048147">
    <property type="entry name" value="CBO0543-like"/>
</dbReference>
<gene>
    <name evidence="2" type="ORF">LUCI_3063</name>
</gene>
<keyword evidence="1" id="KW-0472">Membrane</keyword>
<keyword evidence="1" id="KW-0812">Transmembrane</keyword>
<dbReference type="EMBL" id="UPPP01000081">
    <property type="protein sequence ID" value="VBB07798.1"/>
    <property type="molecule type" value="Genomic_DNA"/>
</dbReference>
<protein>
    <submittedName>
        <fullName evidence="2">Uncharacterized protein</fullName>
    </submittedName>
</protein>
<feature type="transmembrane region" description="Helical" evidence="1">
    <location>
        <begin position="67"/>
        <end position="86"/>
    </location>
</feature>
<evidence type="ECO:0000313" key="3">
    <source>
        <dbReference type="Proteomes" id="UP000277811"/>
    </source>
</evidence>
<keyword evidence="3" id="KW-1185">Reference proteome</keyword>
<feature type="transmembrane region" description="Helical" evidence="1">
    <location>
        <begin position="7"/>
        <end position="27"/>
    </location>
</feature>